<accession>A0A9P6MJZ5</accession>
<name>A0A9P6MJZ5_9FUNG</name>
<reference evidence="2" key="1">
    <citation type="journal article" date="2020" name="Fungal Divers.">
        <title>Resolving the Mortierellaceae phylogeny through synthesis of multi-gene phylogenetics and phylogenomics.</title>
        <authorList>
            <person name="Vandepol N."/>
            <person name="Liber J."/>
            <person name="Desiro A."/>
            <person name="Na H."/>
            <person name="Kennedy M."/>
            <person name="Barry K."/>
            <person name="Grigoriev I.V."/>
            <person name="Miller A.N."/>
            <person name="O'Donnell K."/>
            <person name="Stajich J.E."/>
            <person name="Bonito G."/>
        </authorList>
    </citation>
    <scope>NUCLEOTIDE SEQUENCE</scope>
    <source>
        <strain evidence="2">MES-2147</strain>
    </source>
</reference>
<dbReference type="OrthoDB" id="2446486at2759"/>
<feature type="region of interest" description="Disordered" evidence="1">
    <location>
        <begin position="32"/>
        <end position="161"/>
    </location>
</feature>
<gene>
    <name evidence="2" type="ORF">BGZ65_001008</name>
</gene>
<keyword evidence="3" id="KW-1185">Reference proteome</keyword>
<dbReference type="Proteomes" id="UP000749646">
    <property type="component" value="Unassembled WGS sequence"/>
</dbReference>
<evidence type="ECO:0000256" key="1">
    <source>
        <dbReference type="SAM" id="MobiDB-lite"/>
    </source>
</evidence>
<feature type="compositionally biased region" description="Polar residues" evidence="1">
    <location>
        <begin position="93"/>
        <end position="105"/>
    </location>
</feature>
<evidence type="ECO:0000313" key="3">
    <source>
        <dbReference type="Proteomes" id="UP000749646"/>
    </source>
</evidence>
<protein>
    <submittedName>
        <fullName evidence="2">Uncharacterized protein</fullName>
    </submittedName>
</protein>
<feature type="region of interest" description="Disordered" evidence="1">
    <location>
        <begin position="1"/>
        <end position="20"/>
    </location>
</feature>
<feature type="compositionally biased region" description="Basic and acidic residues" evidence="1">
    <location>
        <begin position="32"/>
        <end position="47"/>
    </location>
</feature>
<comment type="caution">
    <text evidence="2">The sequence shown here is derived from an EMBL/GenBank/DDBJ whole genome shotgun (WGS) entry which is preliminary data.</text>
</comment>
<organism evidence="2 3">
    <name type="scientific">Modicella reniformis</name>
    <dbReference type="NCBI Taxonomy" id="1440133"/>
    <lineage>
        <taxon>Eukaryota</taxon>
        <taxon>Fungi</taxon>
        <taxon>Fungi incertae sedis</taxon>
        <taxon>Mucoromycota</taxon>
        <taxon>Mortierellomycotina</taxon>
        <taxon>Mortierellomycetes</taxon>
        <taxon>Mortierellales</taxon>
        <taxon>Mortierellaceae</taxon>
        <taxon>Modicella</taxon>
    </lineage>
</organism>
<evidence type="ECO:0000313" key="2">
    <source>
        <dbReference type="EMBL" id="KAG0004041.1"/>
    </source>
</evidence>
<feature type="compositionally biased region" description="Basic and acidic residues" evidence="1">
    <location>
        <begin position="53"/>
        <end position="71"/>
    </location>
</feature>
<sequence>MAGLAARRAIQSSRAPRKINNDAVVRLLQSKEPETLTEEEKRELKLAERRKREKEYRDAVRKAKTDLKSDDPTTVLEARTFLDTPRRRGRPGVTSNTGVNPTMETGNDVKTMGKVKMDDEPVTSSKKAASATSIPSNKSRPSSSSSSSDGGNDSSSDSDSD</sequence>
<feature type="compositionally biased region" description="Low complexity" evidence="1">
    <location>
        <begin position="123"/>
        <end position="155"/>
    </location>
</feature>
<dbReference type="AlphaFoldDB" id="A0A9P6MJZ5"/>
<dbReference type="EMBL" id="JAAAHW010000296">
    <property type="protein sequence ID" value="KAG0004041.1"/>
    <property type="molecule type" value="Genomic_DNA"/>
</dbReference>
<proteinExistence type="predicted"/>